<feature type="transmembrane region" description="Helical" evidence="5">
    <location>
        <begin position="243"/>
        <end position="262"/>
    </location>
</feature>
<reference evidence="6" key="1">
    <citation type="submission" date="2020-10" db="EMBL/GenBank/DDBJ databases">
        <authorList>
            <person name="Gilroy R."/>
        </authorList>
    </citation>
    <scope>NUCLEOTIDE SEQUENCE</scope>
    <source>
        <strain evidence="6">ChiGjej2B2-12916</strain>
    </source>
</reference>
<reference evidence="6" key="2">
    <citation type="journal article" date="2021" name="PeerJ">
        <title>Extensive microbial diversity within the chicken gut microbiome revealed by metagenomics and culture.</title>
        <authorList>
            <person name="Gilroy R."/>
            <person name="Ravi A."/>
            <person name="Getino M."/>
            <person name="Pursley I."/>
            <person name="Horton D.L."/>
            <person name="Alikhan N.F."/>
            <person name="Baker D."/>
            <person name="Gharbi K."/>
            <person name="Hall N."/>
            <person name="Watson M."/>
            <person name="Adriaenssens E.M."/>
            <person name="Foster-Nyarko E."/>
            <person name="Jarju S."/>
            <person name="Secka A."/>
            <person name="Antonio M."/>
            <person name="Oren A."/>
            <person name="Chaudhuri R.R."/>
            <person name="La Ragione R."/>
            <person name="Hildebrand F."/>
            <person name="Pallen M.J."/>
        </authorList>
    </citation>
    <scope>NUCLEOTIDE SEQUENCE</scope>
    <source>
        <strain evidence="6">ChiGjej2B2-12916</strain>
    </source>
</reference>
<keyword evidence="3 5" id="KW-1133">Transmembrane helix</keyword>
<accession>A0A9D0YRA3</accession>
<dbReference type="InterPro" id="IPR001694">
    <property type="entry name" value="NADH_UbQ_OxRdtase_su1/FPO"/>
</dbReference>
<dbReference type="PANTHER" id="PTHR43359">
    <property type="entry name" value="FORMATE HYDROGENLYASE SUBUNIT 4"/>
    <property type="match status" value="1"/>
</dbReference>
<organism evidence="6 7">
    <name type="scientific">Candidatus Enterenecus faecium</name>
    <dbReference type="NCBI Taxonomy" id="2840780"/>
    <lineage>
        <taxon>Bacteria</taxon>
        <taxon>Bacillati</taxon>
        <taxon>Bacillota</taxon>
        <taxon>Clostridia</taxon>
        <taxon>Eubacteriales</taxon>
        <taxon>Candidatus Enterenecus</taxon>
    </lineage>
</organism>
<feature type="non-terminal residue" evidence="6">
    <location>
        <position position="316"/>
    </location>
</feature>
<evidence type="ECO:0000313" key="7">
    <source>
        <dbReference type="Proteomes" id="UP000886879"/>
    </source>
</evidence>
<dbReference type="Pfam" id="PF00146">
    <property type="entry name" value="NADHdh"/>
    <property type="match status" value="1"/>
</dbReference>
<evidence type="ECO:0000256" key="2">
    <source>
        <dbReference type="ARBA" id="ARBA00022692"/>
    </source>
</evidence>
<keyword evidence="2 5" id="KW-0812">Transmembrane</keyword>
<dbReference type="EMBL" id="DVFO01000031">
    <property type="protein sequence ID" value="HIQ60632.1"/>
    <property type="molecule type" value="Genomic_DNA"/>
</dbReference>
<evidence type="ECO:0000256" key="5">
    <source>
        <dbReference type="SAM" id="Phobius"/>
    </source>
</evidence>
<keyword evidence="4 5" id="KW-0472">Membrane</keyword>
<dbReference type="PANTHER" id="PTHR43359:SF1">
    <property type="entry name" value="FORMATE HYDROGENLYASE SUBUNIT 4-RELATED"/>
    <property type="match status" value="1"/>
</dbReference>
<comment type="caution">
    <text evidence="6">The sequence shown here is derived from an EMBL/GenBank/DDBJ whole genome shotgun (WGS) entry which is preliminary data.</text>
</comment>
<dbReference type="AlphaFoldDB" id="A0A9D0YRA3"/>
<protein>
    <submittedName>
        <fullName evidence="6">NADH-quinone oxidoreductase subunit H</fullName>
    </submittedName>
</protein>
<evidence type="ECO:0000256" key="4">
    <source>
        <dbReference type="ARBA" id="ARBA00023136"/>
    </source>
</evidence>
<dbReference type="Proteomes" id="UP000886879">
    <property type="component" value="Unassembled WGS sequence"/>
</dbReference>
<proteinExistence type="predicted"/>
<dbReference type="PROSITE" id="PS00668">
    <property type="entry name" value="COMPLEX1_ND1_2"/>
    <property type="match status" value="1"/>
</dbReference>
<feature type="transmembrane region" description="Helical" evidence="5">
    <location>
        <begin position="6"/>
        <end position="30"/>
    </location>
</feature>
<comment type="subcellular location">
    <subcellularLocation>
        <location evidence="1">Membrane</location>
        <topology evidence="1">Multi-pass membrane protein</topology>
    </subcellularLocation>
</comment>
<dbReference type="InterPro" id="IPR018086">
    <property type="entry name" value="NADH_UbQ_OxRdtase_su1_CS"/>
</dbReference>
<name>A0A9D0YRA3_9FIRM</name>
<sequence length="316" mass="34139">MTNLLWTIFHVLVFPGLLFCVVVGVLLAGLDRKLVARMQNRVGPPLLQPWYDFLKCCGKETIIPRHARRGLFLAAPVLGFAALITVALFVPVFSYSVYSTSADLVVILYLLTVVGVSMIVGAAASGSPFAGVGLSREMVAMISYELPFVLVMLAVGRMAGEGSPLGVTFSLQAIVDWQAVNGNMLFHWSMIPAALAMLFVIPCEIGMHPFDIAEAETEICEGTLAEYSGPPAGLFRLTHCVKMYVMCALFCVLFLGGISTGYAALDALVMVVLSVVLTFVTMSVPHAVCARFKVEQVFKFYWTVVAGLALISLILV</sequence>
<dbReference type="GO" id="GO:0005886">
    <property type="term" value="C:plasma membrane"/>
    <property type="evidence" value="ECO:0007669"/>
    <property type="project" value="TreeGrafter"/>
</dbReference>
<evidence type="ECO:0000313" key="6">
    <source>
        <dbReference type="EMBL" id="HIQ60632.1"/>
    </source>
</evidence>
<evidence type="ECO:0000256" key="3">
    <source>
        <dbReference type="ARBA" id="ARBA00022989"/>
    </source>
</evidence>
<evidence type="ECO:0000256" key="1">
    <source>
        <dbReference type="ARBA" id="ARBA00004141"/>
    </source>
</evidence>
<feature type="transmembrane region" description="Helical" evidence="5">
    <location>
        <begin position="104"/>
        <end position="126"/>
    </location>
</feature>
<feature type="transmembrane region" description="Helical" evidence="5">
    <location>
        <begin position="185"/>
        <end position="203"/>
    </location>
</feature>
<feature type="transmembrane region" description="Helical" evidence="5">
    <location>
        <begin position="268"/>
        <end position="290"/>
    </location>
</feature>
<feature type="transmembrane region" description="Helical" evidence="5">
    <location>
        <begin position="138"/>
        <end position="159"/>
    </location>
</feature>
<gene>
    <name evidence="6" type="ORF">IAD31_03430</name>
</gene>
<feature type="transmembrane region" description="Helical" evidence="5">
    <location>
        <begin position="297"/>
        <end position="315"/>
    </location>
</feature>
<feature type="transmembrane region" description="Helical" evidence="5">
    <location>
        <begin position="71"/>
        <end position="98"/>
    </location>
</feature>
<dbReference type="InterPro" id="IPR052561">
    <property type="entry name" value="ComplexI_Subunit1"/>
</dbReference>